<dbReference type="InterPro" id="IPR032675">
    <property type="entry name" value="LRR_dom_sf"/>
</dbReference>
<keyword evidence="2" id="KW-1185">Reference proteome</keyword>
<dbReference type="InterPro" id="IPR001611">
    <property type="entry name" value="Leu-rich_rpt"/>
</dbReference>
<proteinExistence type="predicted"/>
<dbReference type="EMBL" id="CAICTM010000680">
    <property type="protein sequence ID" value="CAB9514893.1"/>
    <property type="molecule type" value="Genomic_DNA"/>
</dbReference>
<dbReference type="Pfam" id="PF00560">
    <property type="entry name" value="LRR_1"/>
    <property type="match status" value="1"/>
</dbReference>
<sequence length="203" mass="22336">MMTYLSSLDLYNNSLTGTLPSQLNASMGLKLYGNHFSGIVPDHLCGFLRCDCSLTETPPVSTCADLKEAPPDWPGRFPTMPGSVMLNIQTYDWLEETSWVWQKKETNNATTGTWDTLESGGPLEFTNYLYSSLFFPVITGTAYRLIVTAPYGYGMPSGWITLTATNDETVLYSLEAREAFFNITIGVLVGADGSFDITNSTTV</sequence>
<evidence type="ECO:0000313" key="2">
    <source>
        <dbReference type="Proteomes" id="UP001153069"/>
    </source>
</evidence>
<name>A0A9N8E5R6_9STRA</name>
<comment type="caution">
    <text evidence="1">The sequence shown here is derived from an EMBL/GenBank/DDBJ whole genome shotgun (WGS) entry which is preliminary data.</text>
</comment>
<protein>
    <submittedName>
        <fullName evidence="1">Uncharacterized protein</fullName>
    </submittedName>
</protein>
<dbReference type="AlphaFoldDB" id="A0A9N8E5R6"/>
<organism evidence="1 2">
    <name type="scientific">Seminavis robusta</name>
    <dbReference type="NCBI Taxonomy" id="568900"/>
    <lineage>
        <taxon>Eukaryota</taxon>
        <taxon>Sar</taxon>
        <taxon>Stramenopiles</taxon>
        <taxon>Ochrophyta</taxon>
        <taxon>Bacillariophyta</taxon>
        <taxon>Bacillariophyceae</taxon>
        <taxon>Bacillariophycidae</taxon>
        <taxon>Naviculales</taxon>
        <taxon>Naviculaceae</taxon>
        <taxon>Seminavis</taxon>
    </lineage>
</organism>
<evidence type="ECO:0000313" key="1">
    <source>
        <dbReference type="EMBL" id="CAB9514893.1"/>
    </source>
</evidence>
<dbReference type="Proteomes" id="UP001153069">
    <property type="component" value="Unassembled WGS sequence"/>
</dbReference>
<accession>A0A9N8E5R6</accession>
<reference evidence="1" key="1">
    <citation type="submission" date="2020-06" db="EMBL/GenBank/DDBJ databases">
        <authorList>
            <consortium name="Plant Systems Biology data submission"/>
        </authorList>
    </citation>
    <scope>NUCLEOTIDE SEQUENCE</scope>
    <source>
        <strain evidence="1">D6</strain>
    </source>
</reference>
<dbReference type="Gene3D" id="3.80.10.10">
    <property type="entry name" value="Ribonuclease Inhibitor"/>
    <property type="match status" value="1"/>
</dbReference>
<gene>
    <name evidence="1" type="ORF">SEMRO_681_G186411.1</name>
</gene>